<feature type="transmembrane region" description="Helical" evidence="1">
    <location>
        <begin position="144"/>
        <end position="165"/>
    </location>
</feature>
<evidence type="ECO:0000313" key="3">
    <source>
        <dbReference type="Proteomes" id="UP000016923"/>
    </source>
</evidence>
<dbReference type="PANTHER" id="PTHR31970">
    <property type="match status" value="1"/>
</dbReference>
<feature type="transmembrane region" description="Helical" evidence="1">
    <location>
        <begin position="388"/>
        <end position="409"/>
    </location>
</feature>
<keyword evidence="1" id="KW-1133">Transmembrane helix</keyword>
<dbReference type="OMA" id="GSMPVCH"/>
<feature type="transmembrane region" description="Helical" evidence="1">
    <location>
        <begin position="66"/>
        <end position="88"/>
    </location>
</feature>
<dbReference type="HOGENOM" id="CLU_032158_1_1_1"/>
<keyword evidence="1" id="KW-0472">Membrane</keyword>
<dbReference type="PANTHER" id="PTHR31970:SF9">
    <property type="entry name" value="MOLYBDATE TRANSPORTER 2"/>
    <property type="match status" value="1"/>
</dbReference>
<feature type="transmembrane region" description="Helical" evidence="1">
    <location>
        <begin position="357"/>
        <end position="376"/>
    </location>
</feature>
<proteinExistence type="predicted"/>
<feature type="transmembrane region" description="Helical" evidence="1">
    <location>
        <begin position="226"/>
        <end position="243"/>
    </location>
</feature>
<dbReference type="OrthoDB" id="5402974at2759"/>
<feature type="transmembrane region" description="Helical" evidence="1">
    <location>
        <begin position="185"/>
        <end position="205"/>
    </location>
</feature>
<dbReference type="Proteomes" id="UP000016923">
    <property type="component" value="Unassembled WGS sequence"/>
</dbReference>
<dbReference type="eggNOG" id="ENOG502QRGR">
    <property type="taxonomic scope" value="Eukaryota"/>
</dbReference>
<name>S3D9L6_OPHP1</name>
<feature type="transmembrane region" description="Helical" evidence="1">
    <location>
        <begin position="429"/>
        <end position="452"/>
    </location>
</feature>
<keyword evidence="1" id="KW-0812">Transmembrane</keyword>
<dbReference type="AlphaFoldDB" id="S3D9L6"/>
<dbReference type="EMBL" id="KE148146">
    <property type="protein sequence ID" value="EPE10190.1"/>
    <property type="molecule type" value="Genomic_DNA"/>
</dbReference>
<organism evidence="2 3">
    <name type="scientific">Ophiostoma piceae (strain UAMH 11346)</name>
    <name type="common">Sap stain fungus</name>
    <dbReference type="NCBI Taxonomy" id="1262450"/>
    <lineage>
        <taxon>Eukaryota</taxon>
        <taxon>Fungi</taxon>
        <taxon>Dikarya</taxon>
        <taxon>Ascomycota</taxon>
        <taxon>Pezizomycotina</taxon>
        <taxon>Sordariomycetes</taxon>
        <taxon>Sordariomycetidae</taxon>
        <taxon>Ophiostomatales</taxon>
        <taxon>Ophiostomataceae</taxon>
        <taxon>Ophiostoma</taxon>
    </lineage>
</organism>
<reference evidence="2 3" key="1">
    <citation type="journal article" date="2013" name="BMC Genomics">
        <title>The genome and transcriptome of the pine saprophyte Ophiostoma piceae, and a comparison with the bark beetle-associated pine pathogen Grosmannia clavigera.</title>
        <authorList>
            <person name="Haridas S."/>
            <person name="Wang Y."/>
            <person name="Lim L."/>
            <person name="Massoumi Alamouti S."/>
            <person name="Jackman S."/>
            <person name="Docking R."/>
            <person name="Robertson G."/>
            <person name="Birol I."/>
            <person name="Bohlmann J."/>
            <person name="Breuil C."/>
        </authorList>
    </citation>
    <scope>NUCLEOTIDE SEQUENCE [LARGE SCALE GENOMIC DNA]</scope>
    <source>
        <strain evidence="2 3">UAMH 11346</strain>
    </source>
</reference>
<dbReference type="STRING" id="1262450.S3D9L6"/>
<sequence>MAWSFSVSVSGRFPDSWNKPGHHLAQSYKHSLHVLRNAPLAEISGALGDLGTLLPLMTALTLQRSVSLSSTLVFSGLSNVTTGLWFGIPLPVQPMKAIAAAAIANNASLRDTVAAGALVSFAVLFLAVTGLLRRLADVIPTPVVKGIQLGAGLSLVISAGGNALLGGDLSWIHQPSLLDNRLWAIVAFVGLLVTQRMPNSVSALVREGHDAAASAAASVTGRRTIFLPYALLVFTIGLVLSYFRQTIGNGGHLLPHFWLWHPHLYTPNWLSPNAWAMATAQLPLTTLNSVVAVSALADELFGSDPFPSHLPPSAIKSVTAFGSSVGVMNLVGCWFGAMPVCHGAGGLAAQYRFGARSGASVVMLGAAKVALGLFLGETLVDLLRSFPRSLLGVLVLAAGLELAGAAASLNEGPSTQFSPEEKKERWTVMLMTAACLLAFKNDAVGFLAGLLCHGAYRLADRLESCGSRRRLQRRGHGERQSLLS</sequence>
<dbReference type="Pfam" id="PF16983">
    <property type="entry name" value="MFS_MOT1"/>
    <property type="match status" value="2"/>
</dbReference>
<feature type="transmembrane region" description="Helical" evidence="1">
    <location>
        <begin position="113"/>
        <end position="132"/>
    </location>
</feature>
<dbReference type="VEuPathDB" id="FungiDB:F503_05285"/>
<accession>S3D9L6</accession>
<gene>
    <name evidence="2" type="ORF">F503_05285</name>
</gene>
<evidence type="ECO:0000313" key="2">
    <source>
        <dbReference type="EMBL" id="EPE10190.1"/>
    </source>
</evidence>
<keyword evidence="3" id="KW-1185">Reference proteome</keyword>
<evidence type="ECO:0000256" key="1">
    <source>
        <dbReference type="SAM" id="Phobius"/>
    </source>
</evidence>
<dbReference type="GO" id="GO:0015098">
    <property type="term" value="F:molybdate ion transmembrane transporter activity"/>
    <property type="evidence" value="ECO:0007669"/>
    <property type="project" value="InterPro"/>
</dbReference>
<dbReference type="InterPro" id="IPR031563">
    <property type="entry name" value="MOT1/MOT2"/>
</dbReference>
<protein>
    <submittedName>
        <fullName evidence="2">Sulfate transporter</fullName>
    </submittedName>
</protein>